<dbReference type="Proteomes" id="UP001172911">
    <property type="component" value="Unassembled WGS sequence"/>
</dbReference>
<keyword evidence="1" id="KW-1133">Transmembrane helix</keyword>
<reference evidence="2" key="2">
    <citation type="submission" date="2023-03" db="EMBL/GenBank/DDBJ databases">
        <authorList>
            <person name="Zhang Z."/>
        </authorList>
    </citation>
    <scope>NUCLEOTIDE SEQUENCE</scope>
    <source>
        <strain evidence="2">DSA</strain>
    </source>
</reference>
<accession>A0AAW7ZAA8</accession>
<evidence type="ECO:0000256" key="1">
    <source>
        <dbReference type="SAM" id="Phobius"/>
    </source>
</evidence>
<keyword evidence="1" id="KW-0812">Transmembrane</keyword>
<name>A0AAW7ZAA8_9FIRM</name>
<comment type="caution">
    <text evidence="2">The sequence shown here is derived from an EMBL/GenBank/DDBJ whole genome shotgun (WGS) entry which is preliminary data.</text>
</comment>
<proteinExistence type="predicted"/>
<keyword evidence="1" id="KW-0472">Membrane</keyword>
<gene>
    <name evidence="2" type="ORF">P6N53_04145</name>
</gene>
<dbReference type="PANTHER" id="PTHR31876:SF26">
    <property type="entry name" value="PROTEIN LIKE COV 2"/>
    <property type="match status" value="1"/>
</dbReference>
<organism evidence="2 3">
    <name type="scientific">Desulforamulus aquiferis</name>
    <dbReference type="NCBI Taxonomy" id="1397668"/>
    <lineage>
        <taxon>Bacteria</taxon>
        <taxon>Bacillati</taxon>
        <taxon>Bacillota</taxon>
        <taxon>Clostridia</taxon>
        <taxon>Eubacteriales</taxon>
        <taxon>Peptococcaceae</taxon>
        <taxon>Desulforamulus</taxon>
    </lineage>
</organism>
<feature type="transmembrane region" description="Helical" evidence="1">
    <location>
        <begin position="12"/>
        <end position="32"/>
    </location>
</feature>
<evidence type="ECO:0000313" key="2">
    <source>
        <dbReference type="EMBL" id="MDO7786410.1"/>
    </source>
</evidence>
<sequence length="197" mass="21600">MKRISLYFVQGLLILLPILGTFFIVAFVYSKIAGLGGAILSPVLGIEYLPGIDFFFAVALVCLVGLVGNWWITKKMLGLIEGFIERMPGVKNIYNTIKDSLKSLAGEKKKFDTVALVKLNEKAYRLGFLTVKEAPFTNEEGNPLVGVYFPQTLQVAGDLYWVTRESVSIIDMPADQALRLIISGGATGADTKDKCNN</sequence>
<dbReference type="EMBL" id="JARPTC010000005">
    <property type="protein sequence ID" value="MDO7786410.1"/>
    <property type="molecule type" value="Genomic_DNA"/>
</dbReference>
<dbReference type="PANTHER" id="PTHR31876">
    <property type="entry name" value="COV-LIKE PROTEIN 1"/>
    <property type="match status" value="1"/>
</dbReference>
<keyword evidence="3" id="KW-1185">Reference proteome</keyword>
<dbReference type="AlphaFoldDB" id="A0AAW7ZAA8"/>
<reference evidence="2" key="1">
    <citation type="journal article" date="2023" name="J. Hazard. Mater.">
        <title>Anaerobic biodegradation of pyrene and benzo[a]pyrene by a new sulfate-reducing Desulforamulus aquiferis strain DSA.</title>
        <authorList>
            <person name="Zhang Z."/>
            <person name="Sun J."/>
            <person name="Gong X."/>
            <person name="Wang C."/>
            <person name="Wang H."/>
        </authorList>
    </citation>
    <scope>NUCLEOTIDE SEQUENCE</scope>
    <source>
        <strain evidence="2">DSA</strain>
    </source>
</reference>
<feature type="transmembrane region" description="Helical" evidence="1">
    <location>
        <begin position="52"/>
        <end position="72"/>
    </location>
</feature>
<dbReference type="Pfam" id="PF04367">
    <property type="entry name" value="DUF502"/>
    <property type="match status" value="1"/>
</dbReference>
<protein>
    <submittedName>
        <fullName evidence="2">DUF502 domain-containing protein</fullName>
    </submittedName>
</protein>
<dbReference type="InterPro" id="IPR007462">
    <property type="entry name" value="COV1-like"/>
</dbReference>
<evidence type="ECO:0000313" key="3">
    <source>
        <dbReference type="Proteomes" id="UP001172911"/>
    </source>
</evidence>
<dbReference type="RefSeq" id="WP_304541420.1">
    <property type="nucleotide sequence ID" value="NZ_JARPTC010000005.1"/>
</dbReference>